<keyword evidence="3" id="KW-0413">Isomerase</keyword>
<dbReference type="Gene3D" id="3.90.226.10">
    <property type="entry name" value="2-enoyl-CoA Hydratase, Chain A, domain 1"/>
    <property type="match status" value="1"/>
</dbReference>
<dbReference type="NCBIfam" id="NF004681">
    <property type="entry name" value="PRK06023.1"/>
    <property type="match status" value="1"/>
</dbReference>
<dbReference type="CDD" id="cd06558">
    <property type="entry name" value="crotonase-like"/>
    <property type="match status" value="1"/>
</dbReference>
<evidence type="ECO:0000256" key="1">
    <source>
        <dbReference type="ARBA" id="ARBA00004275"/>
    </source>
</evidence>
<dbReference type="SUPFAM" id="SSF52096">
    <property type="entry name" value="ClpP/crotonase"/>
    <property type="match status" value="1"/>
</dbReference>
<dbReference type="InterPro" id="IPR001753">
    <property type="entry name" value="Enoyl-CoA_hydra/iso"/>
</dbReference>
<accession>A0A939FUY8</accession>
<dbReference type="Proteomes" id="UP000664122">
    <property type="component" value="Unassembled WGS sequence"/>
</dbReference>
<comment type="caution">
    <text evidence="4">The sequence shown here is derived from an EMBL/GenBank/DDBJ whole genome shotgun (WGS) entry which is preliminary data.</text>
</comment>
<evidence type="ECO:0000313" key="5">
    <source>
        <dbReference type="Proteomes" id="UP000664122"/>
    </source>
</evidence>
<dbReference type="InterPro" id="IPR051053">
    <property type="entry name" value="ECH/Chromodomain_protein"/>
</dbReference>
<reference evidence="4" key="1">
    <citation type="submission" date="2021-03" db="EMBL/GenBank/DDBJ databases">
        <title>Whole genome sequence of Jiella sp. CQZ9-1.</title>
        <authorList>
            <person name="Tuo L."/>
        </authorList>
    </citation>
    <scope>NUCLEOTIDE SEQUENCE</scope>
    <source>
        <strain evidence="4">CQZ9-1</strain>
    </source>
</reference>
<sequence>MTDLIQTTVADGVMIIRLNRAEKKNALNREMYHGMNKALEKASIDEVIRAVVFAGVPGTFSAGNDIKDFMTIAEGGALPSETRDFLHQLAAAPKPTIAAVDGLAIGIGTTLLMHCDLAYASPRSLFRTPFLDLGLTPEAASSLIAPRLMGDQRAFALLVLGDAFDAQAAREAGLVYQITDHPEAEAQAAAARLAQKPPEALRIARDLLKGTREDIRGRLGQELEIFAERLRSSEARAAFAAFLHR</sequence>
<proteinExistence type="predicted"/>
<dbReference type="InterPro" id="IPR029045">
    <property type="entry name" value="ClpP/crotonase-like_dom_sf"/>
</dbReference>
<evidence type="ECO:0000256" key="3">
    <source>
        <dbReference type="ARBA" id="ARBA00023235"/>
    </source>
</evidence>
<dbReference type="GO" id="GO:0004165">
    <property type="term" value="F:delta(3)-delta(2)-enoyl-CoA isomerase activity"/>
    <property type="evidence" value="ECO:0007669"/>
    <property type="project" value="UniProtKB-ARBA"/>
</dbReference>
<dbReference type="AlphaFoldDB" id="A0A939FUY8"/>
<dbReference type="PANTHER" id="PTHR43684">
    <property type="match status" value="1"/>
</dbReference>
<keyword evidence="2" id="KW-0576">Peroxisome</keyword>
<evidence type="ECO:0000313" key="4">
    <source>
        <dbReference type="EMBL" id="MBO0661276.1"/>
    </source>
</evidence>
<comment type="subcellular location">
    <subcellularLocation>
        <location evidence="1">Peroxisome</location>
    </subcellularLocation>
</comment>
<name>A0A939FUY8_9HYPH</name>
<keyword evidence="5" id="KW-1185">Reference proteome</keyword>
<dbReference type="EMBL" id="JAFMPP010000001">
    <property type="protein sequence ID" value="MBO0661276.1"/>
    <property type="molecule type" value="Genomic_DNA"/>
</dbReference>
<dbReference type="RefSeq" id="WP_207255912.1">
    <property type="nucleotide sequence ID" value="NZ_JAFMPP010000001.1"/>
</dbReference>
<protein>
    <submittedName>
        <fullName evidence="4">Crotonase/enoyl-CoA hydratase family protein</fullName>
    </submittedName>
</protein>
<gene>
    <name evidence="4" type="ORF">J1C48_01695</name>
</gene>
<organism evidence="4 5">
    <name type="scientific">Jiella flava</name>
    <dbReference type="NCBI Taxonomy" id="2816857"/>
    <lineage>
        <taxon>Bacteria</taxon>
        <taxon>Pseudomonadati</taxon>
        <taxon>Pseudomonadota</taxon>
        <taxon>Alphaproteobacteria</taxon>
        <taxon>Hyphomicrobiales</taxon>
        <taxon>Aurantimonadaceae</taxon>
        <taxon>Jiella</taxon>
    </lineage>
</organism>
<evidence type="ECO:0000256" key="2">
    <source>
        <dbReference type="ARBA" id="ARBA00023140"/>
    </source>
</evidence>
<dbReference type="Pfam" id="PF00378">
    <property type="entry name" value="ECH_1"/>
    <property type="match status" value="1"/>
</dbReference>
<dbReference type="PANTHER" id="PTHR43684:SF1">
    <property type="entry name" value="ENOYL-COA DELTA ISOMERASE 2"/>
    <property type="match status" value="1"/>
</dbReference>